<organism evidence="2 3">
    <name type="scientific">Zea mays</name>
    <name type="common">Maize</name>
    <dbReference type="NCBI Taxonomy" id="4577"/>
    <lineage>
        <taxon>Eukaryota</taxon>
        <taxon>Viridiplantae</taxon>
        <taxon>Streptophyta</taxon>
        <taxon>Embryophyta</taxon>
        <taxon>Tracheophyta</taxon>
        <taxon>Spermatophyta</taxon>
        <taxon>Magnoliopsida</taxon>
        <taxon>Liliopsida</taxon>
        <taxon>Poales</taxon>
        <taxon>Poaceae</taxon>
        <taxon>PACMAD clade</taxon>
        <taxon>Panicoideae</taxon>
        <taxon>Andropogonodae</taxon>
        <taxon>Andropogoneae</taxon>
        <taxon>Tripsacinae</taxon>
        <taxon>Zea</taxon>
    </lineage>
</organism>
<dbReference type="Proteomes" id="UP000251960">
    <property type="component" value="Chromosome 5"/>
</dbReference>
<gene>
    <name evidence="2" type="ORF">Zm00014a_027614</name>
</gene>
<keyword evidence="1" id="KW-1133">Transmembrane helix</keyword>
<name>A0A3L6ELS6_MAIZE</name>
<reference evidence="2 3" key="1">
    <citation type="journal article" date="2018" name="Nat. Genet.">
        <title>Extensive intraspecific gene order and gene structural variations between Mo17 and other maize genomes.</title>
        <authorList>
            <person name="Sun S."/>
            <person name="Zhou Y."/>
            <person name="Chen J."/>
            <person name="Shi J."/>
            <person name="Zhao H."/>
            <person name="Zhao H."/>
            <person name="Song W."/>
            <person name="Zhang M."/>
            <person name="Cui Y."/>
            <person name="Dong X."/>
            <person name="Liu H."/>
            <person name="Ma X."/>
            <person name="Jiao Y."/>
            <person name="Wang B."/>
            <person name="Wei X."/>
            <person name="Stein J.C."/>
            <person name="Glaubitz J.C."/>
            <person name="Lu F."/>
            <person name="Yu G."/>
            <person name="Liang C."/>
            <person name="Fengler K."/>
            <person name="Li B."/>
            <person name="Rafalski A."/>
            <person name="Schnable P.S."/>
            <person name="Ware D.H."/>
            <person name="Buckler E.S."/>
            <person name="Lai J."/>
        </authorList>
    </citation>
    <scope>NUCLEOTIDE SEQUENCE [LARGE SCALE GENOMIC DNA]</scope>
    <source>
        <strain evidence="3">cv. Missouri 17</strain>
        <tissue evidence="2">Seedling</tissue>
    </source>
</reference>
<evidence type="ECO:0000313" key="2">
    <source>
        <dbReference type="EMBL" id="PWZ21795.1"/>
    </source>
</evidence>
<dbReference type="AlphaFoldDB" id="A0A3L6ELS6"/>
<sequence>MPLSLATSTSTQRIVICMSSLLVSILVATSALLRQLGRGFILWLLLSSLTVCDALLRLRGMLEYIW</sequence>
<keyword evidence="1" id="KW-0472">Membrane</keyword>
<dbReference type="EMBL" id="NCVQ01000006">
    <property type="protein sequence ID" value="PWZ21795.1"/>
    <property type="molecule type" value="Genomic_DNA"/>
</dbReference>
<accession>A0A3L6ELS6</accession>
<comment type="caution">
    <text evidence="2">The sequence shown here is derived from an EMBL/GenBank/DDBJ whole genome shotgun (WGS) entry which is preliminary data.</text>
</comment>
<feature type="transmembrane region" description="Helical" evidence="1">
    <location>
        <begin position="40"/>
        <end position="58"/>
    </location>
</feature>
<evidence type="ECO:0000313" key="3">
    <source>
        <dbReference type="Proteomes" id="UP000251960"/>
    </source>
</evidence>
<proteinExistence type="predicted"/>
<keyword evidence="1" id="KW-0812">Transmembrane</keyword>
<evidence type="ECO:0000256" key="1">
    <source>
        <dbReference type="SAM" id="Phobius"/>
    </source>
</evidence>
<protein>
    <submittedName>
        <fullName evidence="2">Uncharacterized protein</fullName>
    </submittedName>
</protein>
<feature type="transmembrane region" description="Helical" evidence="1">
    <location>
        <begin position="12"/>
        <end position="33"/>
    </location>
</feature>